<evidence type="ECO:0000256" key="2">
    <source>
        <dbReference type="ARBA" id="ARBA00024867"/>
    </source>
</evidence>
<accession>A0AAE3HE00</accession>
<dbReference type="InterPro" id="IPR046947">
    <property type="entry name" value="LytR-like"/>
</dbReference>
<dbReference type="PROSITE" id="PS50930">
    <property type="entry name" value="HTH_LYTTR"/>
    <property type="match status" value="1"/>
</dbReference>
<evidence type="ECO:0000313" key="7">
    <source>
        <dbReference type="Proteomes" id="UP001205748"/>
    </source>
</evidence>
<feature type="modified residue" description="4-aspartylphosphate" evidence="3">
    <location>
        <position position="63"/>
    </location>
</feature>
<dbReference type="RefSeq" id="WP_257528795.1">
    <property type="nucleotide sequence ID" value="NZ_JANKAS010000001.1"/>
</dbReference>
<organism evidence="6 7">
    <name type="scientific">Irregularibacter muris</name>
    <dbReference type="NCBI Taxonomy" id="1796619"/>
    <lineage>
        <taxon>Bacteria</taxon>
        <taxon>Bacillati</taxon>
        <taxon>Bacillota</taxon>
        <taxon>Clostridia</taxon>
        <taxon>Eubacteriales</taxon>
        <taxon>Eubacteriaceae</taxon>
        <taxon>Irregularibacter</taxon>
    </lineage>
</organism>
<dbReference type="Pfam" id="PF00072">
    <property type="entry name" value="Response_reg"/>
    <property type="match status" value="1"/>
</dbReference>
<name>A0AAE3HE00_9FIRM</name>
<evidence type="ECO:0000259" key="5">
    <source>
        <dbReference type="PROSITE" id="PS50930"/>
    </source>
</evidence>
<dbReference type="GO" id="GO:0000156">
    <property type="term" value="F:phosphorelay response regulator activity"/>
    <property type="evidence" value="ECO:0007669"/>
    <property type="project" value="InterPro"/>
</dbReference>
<sequence length="239" mass="27924">MFQQVKIAICEDQKVFINLLSSIIDSKFKKKNISFSLDVFTNGEELLAEALSSSEKYDIIFFDIDLPGIDGTEAARKIRTMDKVCIFIFITSLDEEVYKIFDTGAFDFIRKSYFDKEIEGVLNRLIKKISINLNKLTINTLEEGPMELRIDEILYIQACDKRVSIFTHENSFGTTYRTLKELPMDLTQYHFFQIYRGLLVNLNYVSKIIEHTVLLENNEELPISRRKITEFEKLFYKSA</sequence>
<dbReference type="EMBL" id="JANKAS010000001">
    <property type="protein sequence ID" value="MCR1897388.1"/>
    <property type="molecule type" value="Genomic_DNA"/>
</dbReference>
<dbReference type="GO" id="GO:0003677">
    <property type="term" value="F:DNA binding"/>
    <property type="evidence" value="ECO:0007669"/>
    <property type="project" value="UniProtKB-KW"/>
</dbReference>
<reference evidence="6" key="1">
    <citation type="submission" date="2022-07" db="EMBL/GenBank/DDBJ databases">
        <title>Enhanced cultured diversity of the mouse gut microbiota enables custom-made synthetic communities.</title>
        <authorList>
            <person name="Afrizal A."/>
        </authorList>
    </citation>
    <scope>NUCLEOTIDE SEQUENCE</scope>
    <source>
        <strain evidence="6">DSM 28593</strain>
    </source>
</reference>
<comment type="caution">
    <text evidence="6">The sequence shown here is derived from an EMBL/GenBank/DDBJ whole genome shotgun (WGS) entry which is preliminary data.</text>
</comment>
<dbReference type="AlphaFoldDB" id="A0AAE3HE00"/>
<dbReference type="InterPro" id="IPR011006">
    <property type="entry name" value="CheY-like_superfamily"/>
</dbReference>
<dbReference type="SMART" id="SM00448">
    <property type="entry name" value="REC"/>
    <property type="match status" value="1"/>
</dbReference>
<dbReference type="Gene3D" id="3.40.50.2300">
    <property type="match status" value="1"/>
</dbReference>
<comment type="function">
    <text evidence="2">May play the central regulatory role in sporulation. It may be an element of the effector pathway responsible for the activation of sporulation genes in response to nutritional stress. Spo0A may act in concert with spo0H (a sigma factor) to control the expression of some genes that are critical to the sporulation process.</text>
</comment>
<feature type="domain" description="Response regulatory" evidence="4">
    <location>
        <begin position="6"/>
        <end position="126"/>
    </location>
</feature>
<keyword evidence="3" id="KW-0597">Phosphoprotein</keyword>
<keyword evidence="6" id="KW-0238">DNA-binding</keyword>
<evidence type="ECO:0000256" key="3">
    <source>
        <dbReference type="PROSITE-ProRule" id="PRU00169"/>
    </source>
</evidence>
<dbReference type="InterPro" id="IPR007492">
    <property type="entry name" value="LytTR_DNA-bd_dom"/>
</dbReference>
<feature type="domain" description="HTH LytTR-type" evidence="5">
    <location>
        <begin position="136"/>
        <end position="237"/>
    </location>
</feature>
<proteinExistence type="predicted"/>
<protein>
    <recommendedName>
        <fullName evidence="1">Stage 0 sporulation protein A homolog</fullName>
    </recommendedName>
</protein>
<dbReference type="SMART" id="SM00850">
    <property type="entry name" value="LytTR"/>
    <property type="match status" value="1"/>
</dbReference>
<dbReference type="PANTHER" id="PTHR37299">
    <property type="entry name" value="TRANSCRIPTIONAL REGULATOR-RELATED"/>
    <property type="match status" value="1"/>
</dbReference>
<dbReference type="SUPFAM" id="SSF52172">
    <property type="entry name" value="CheY-like"/>
    <property type="match status" value="1"/>
</dbReference>
<evidence type="ECO:0000259" key="4">
    <source>
        <dbReference type="PROSITE" id="PS50110"/>
    </source>
</evidence>
<evidence type="ECO:0000313" key="6">
    <source>
        <dbReference type="EMBL" id="MCR1897388.1"/>
    </source>
</evidence>
<gene>
    <name evidence="6" type="ORF">NSA47_00095</name>
</gene>
<dbReference type="PANTHER" id="PTHR37299:SF1">
    <property type="entry name" value="STAGE 0 SPORULATION PROTEIN A HOMOLOG"/>
    <property type="match status" value="1"/>
</dbReference>
<dbReference type="InterPro" id="IPR001789">
    <property type="entry name" value="Sig_transdc_resp-reg_receiver"/>
</dbReference>
<keyword evidence="7" id="KW-1185">Reference proteome</keyword>
<dbReference type="PROSITE" id="PS50110">
    <property type="entry name" value="RESPONSE_REGULATORY"/>
    <property type="match status" value="1"/>
</dbReference>
<dbReference type="Pfam" id="PF04397">
    <property type="entry name" value="LytTR"/>
    <property type="match status" value="1"/>
</dbReference>
<evidence type="ECO:0000256" key="1">
    <source>
        <dbReference type="ARBA" id="ARBA00018672"/>
    </source>
</evidence>
<dbReference type="Proteomes" id="UP001205748">
    <property type="component" value="Unassembled WGS sequence"/>
</dbReference>
<dbReference type="Gene3D" id="2.40.50.1020">
    <property type="entry name" value="LytTr DNA-binding domain"/>
    <property type="match status" value="1"/>
</dbReference>